<dbReference type="Proteomes" id="UP000015106">
    <property type="component" value="Chromosome 2"/>
</dbReference>
<keyword evidence="3" id="KW-1185">Reference proteome</keyword>
<sequence length="88" mass="9174">MTSWRLGTNLRGGDGAATGVLQRAMATDMGPSSSPPWTGSPIEQVARALAPCCTQQTCQAWGRGRLQRKSGRSLGAEQGSGGEDAFVH</sequence>
<dbReference type="AlphaFoldDB" id="A0A8R7PCI9"/>
<dbReference type="Gramene" id="TuG1812G0200002120.01.T01">
    <property type="protein sequence ID" value="TuG1812G0200002120.01.T01.cds297446"/>
    <property type="gene ID" value="TuG1812G0200002120.01"/>
</dbReference>
<reference evidence="2" key="2">
    <citation type="submission" date="2018-03" db="EMBL/GenBank/DDBJ databases">
        <title>The Triticum urartu genome reveals the dynamic nature of wheat genome evolution.</title>
        <authorList>
            <person name="Ling H."/>
            <person name="Ma B."/>
            <person name="Shi X."/>
            <person name="Liu H."/>
            <person name="Dong L."/>
            <person name="Sun H."/>
            <person name="Cao Y."/>
            <person name="Gao Q."/>
            <person name="Zheng S."/>
            <person name="Li Y."/>
            <person name="Yu Y."/>
            <person name="Du H."/>
            <person name="Qi M."/>
            <person name="Li Y."/>
            <person name="Yu H."/>
            <person name="Cui Y."/>
            <person name="Wang N."/>
            <person name="Chen C."/>
            <person name="Wu H."/>
            <person name="Zhao Y."/>
            <person name="Zhang J."/>
            <person name="Li Y."/>
            <person name="Zhou W."/>
            <person name="Zhang B."/>
            <person name="Hu W."/>
            <person name="Eijk M."/>
            <person name="Tang J."/>
            <person name="Witsenboer H."/>
            <person name="Zhao S."/>
            <person name="Li Z."/>
            <person name="Zhang A."/>
            <person name="Wang D."/>
            <person name="Liang C."/>
        </authorList>
    </citation>
    <scope>NUCLEOTIDE SEQUENCE [LARGE SCALE GENOMIC DNA]</scope>
    <source>
        <strain evidence="2">cv. G1812</strain>
    </source>
</reference>
<reference evidence="2" key="3">
    <citation type="submission" date="2022-06" db="UniProtKB">
        <authorList>
            <consortium name="EnsemblPlants"/>
        </authorList>
    </citation>
    <scope>IDENTIFICATION</scope>
</reference>
<name>A0A8R7PCI9_TRIUA</name>
<dbReference type="EnsemblPlants" id="TuG1812G0200002120.01.T01">
    <property type="protein sequence ID" value="TuG1812G0200002120.01.T01.cds297446"/>
    <property type="gene ID" value="TuG1812G0200002120.01"/>
</dbReference>
<evidence type="ECO:0000256" key="1">
    <source>
        <dbReference type="SAM" id="MobiDB-lite"/>
    </source>
</evidence>
<feature type="region of interest" description="Disordered" evidence="1">
    <location>
        <begin position="64"/>
        <end position="88"/>
    </location>
</feature>
<proteinExistence type="predicted"/>
<evidence type="ECO:0000313" key="3">
    <source>
        <dbReference type="Proteomes" id="UP000015106"/>
    </source>
</evidence>
<protein>
    <submittedName>
        <fullName evidence="2">Uncharacterized protein</fullName>
    </submittedName>
</protein>
<accession>A0A8R7PCI9</accession>
<evidence type="ECO:0000313" key="2">
    <source>
        <dbReference type="EnsemblPlants" id="TuG1812G0200002120.01.T01.cds297446"/>
    </source>
</evidence>
<reference evidence="3" key="1">
    <citation type="journal article" date="2013" name="Nature">
        <title>Draft genome of the wheat A-genome progenitor Triticum urartu.</title>
        <authorList>
            <person name="Ling H.Q."/>
            <person name="Zhao S."/>
            <person name="Liu D."/>
            <person name="Wang J."/>
            <person name="Sun H."/>
            <person name="Zhang C."/>
            <person name="Fan H."/>
            <person name="Li D."/>
            <person name="Dong L."/>
            <person name="Tao Y."/>
            <person name="Gao C."/>
            <person name="Wu H."/>
            <person name="Li Y."/>
            <person name="Cui Y."/>
            <person name="Guo X."/>
            <person name="Zheng S."/>
            <person name="Wang B."/>
            <person name="Yu K."/>
            <person name="Liang Q."/>
            <person name="Yang W."/>
            <person name="Lou X."/>
            <person name="Chen J."/>
            <person name="Feng M."/>
            <person name="Jian J."/>
            <person name="Zhang X."/>
            <person name="Luo G."/>
            <person name="Jiang Y."/>
            <person name="Liu J."/>
            <person name="Wang Z."/>
            <person name="Sha Y."/>
            <person name="Zhang B."/>
            <person name="Wu H."/>
            <person name="Tang D."/>
            <person name="Shen Q."/>
            <person name="Xue P."/>
            <person name="Zou S."/>
            <person name="Wang X."/>
            <person name="Liu X."/>
            <person name="Wang F."/>
            <person name="Yang Y."/>
            <person name="An X."/>
            <person name="Dong Z."/>
            <person name="Zhang K."/>
            <person name="Zhang X."/>
            <person name="Luo M.C."/>
            <person name="Dvorak J."/>
            <person name="Tong Y."/>
            <person name="Wang J."/>
            <person name="Yang H."/>
            <person name="Li Z."/>
            <person name="Wang D."/>
            <person name="Zhang A."/>
            <person name="Wang J."/>
        </authorList>
    </citation>
    <scope>NUCLEOTIDE SEQUENCE</scope>
    <source>
        <strain evidence="3">cv. G1812</strain>
    </source>
</reference>
<organism evidence="2 3">
    <name type="scientific">Triticum urartu</name>
    <name type="common">Red wild einkorn</name>
    <name type="synonym">Crithodium urartu</name>
    <dbReference type="NCBI Taxonomy" id="4572"/>
    <lineage>
        <taxon>Eukaryota</taxon>
        <taxon>Viridiplantae</taxon>
        <taxon>Streptophyta</taxon>
        <taxon>Embryophyta</taxon>
        <taxon>Tracheophyta</taxon>
        <taxon>Spermatophyta</taxon>
        <taxon>Magnoliopsida</taxon>
        <taxon>Liliopsida</taxon>
        <taxon>Poales</taxon>
        <taxon>Poaceae</taxon>
        <taxon>BOP clade</taxon>
        <taxon>Pooideae</taxon>
        <taxon>Triticodae</taxon>
        <taxon>Triticeae</taxon>
        <taxon>Triticinae</taxon>
        <taxon>Triticum</taxon>
    </lineage>
</organism>